<dbReference type="Pfam" id="PF26015">
    <property type="entry name" value="Ig_NPH4_3rd"/>
    <property type="match status" value="1"/>
</dbReference>
<evidence type="ECO:0000259" key="7">
    <source>
        <dbReference type="Pfam" id="PF26190"/>
    </source>
</evidence>
<evidence type="ECO:0000259" key="2">
    <source>
        <dbReference type="Pfam" id="PF26015"/>
    </source>
</evidence>
<dbReference type="Pfam" id="PF26186">
    <property type="entry name" value="NPHP4_C2_3rd"/>
    <property type="match status" value="1"/>
</dbReference>
<evidence type="ECO:0000259" key="4">
    <source>
        <dbReference type="Pfam" id="PF26186"/>
    </source>
</evidence>
<feature type="region of interest" description="Disordered" evidence="1">
    <location>
        <begin position="1440"/>
        <end position="1464"/>
    </location>
</feature>
<dbReference type="InterPro" id="IPR058764">
    <property type="entry name" value="NPHP4_SK"/>
</dbReference>
<dbReference type="GO" id="GO:0097546">
    <property type="term" value="C:ciliary base"/>
    <property type="evidence" value="ECO:0007669"/>
    <property type="project" value="TreeGrafter"/>
</dbReference>
<feature type="compositionally biased region" description="Low complexity" evidence="1">
    <location>
        <begin position="797"/>
        <end position="808"/>
    </location>
</feature>
<dbReference type="Proteomes" id="UP001186944">
    <property type="component" value="Unassembled WGS sequence"/>
</dbReference>
<proteinExistence type="predicted"/>
<feature type="domain" description="NPHP4 C2-like" evidence="4">
    <location>
        <begin position="955"/>
        <end position="1188"/>
    </location>
</feature>
<dbReference type="GO" id="GO:0036064">
    <property type="term" value="C:ciliary basal body"/>
    <property type="evidence" value="ECO:0007669"/>
    <property type="project" value="TreeGrafter"/>
</dbReference>
<dbReference type="Pfam" id="PF26189">
    <property type="entry name" value="Ig_NPHP4_2nd"/>
    <property type="match status" value="1"/>
</dbReference>
<evidence type="ECO:0000259" key="6">
    <source>
        <dbReference type="Pfam" id="PF26189"/>
    </source>
</evidence>
<evidence type="ECO:0000256" key="1">
    <source>
        <dbReference type="SAM" id="MobiDB-lite"/>
    </source>
</evidence>
<feature type="domain" description="NPHP4 SK-like" evidence="3">
    <location>
        <begin position="1281"/>
        <end position="1340"/>
    </location>
</feature>
<dbReference type="GO" id="GO:0035869">
    <property type="term" value="C:ciliary transition zone"/>
    <property type="evidence" value="ECO:0007669"/>
    <property type="project" value="TreeGrafter"/>
</dbReference>
<dbReference type="InterPro" id="IPR058688">
    <property type="entry name" value="Ig_NPHP4_2nd"/>
</dbReference>
<dbReference type="GO" id="GO:0097730">
    <property type="term" value="C:non-motile cilium"/>
    <property type="evidence" value="ECO:0007669"/>
    <property type="project" value="InterPro"/>
</dbReference>
<evidence type="ECO:0000313" key="8">
    <source>
        <dbReference type="EMBL" id="KAK3104423.1"/>
    </source>
</evidence>
<feature type="compositionally biased region" description="Polar residues" evidence="1">
    <location>
        <begin position="121"/>
        <end position="130"/>
    </location>
</feature>
<dbReference type="EMBL" id="VSWD01000004">
    <property type="protein sequence ID" value="KAK3104423.1"/>
    <property type="molecule type" value="Genomic_DNA"/>
</dbReference>
<evidence type="ECO:0008006" key="10">
    <source>
        <dbReference type="Google" id="ProtNLM"/>
    </source>
</evidence>
<dbReference type="InterPro" id="IPR058686">
    <property type="entry name" value="Ig_NPHP4_3rd"/>
</dbReference>
<feature type="domain" description="NPHP4 Ig-like" evidence="7">
    <location>
        <begin position="1344"/>
        <end position="1494"/>
    </location>
</feature>
<gene>
    <name evidence="8" type="ORF">FSP39_001776</name>
</gene>
<evidence type="ECO:0000313" key="9">
    <source>
        <dbReference type="Proteomes" id="UP001186944"/>
    </source>
</evidence>
<accession>A0AA89C3G6</accession>
<sequence length="1791" mass="203244">MAKRVKIVGDRDPSPKSTAQNDDFDWNKCIICQVISSETLQCPALNKKPYNEIGAGYVSFEKLDWFPVTVNLDILKKEGSIGSTLQQYKAKWHKSCRNKISDLKISRQEKRKQSEVEERSSNYTKTTRKSCGQSTKTMTKDCFFCGDSTGVLHEVSTFSMDSRVREYALKLQDTVLLAYDMISQEAKYHRTCYTAIYNKYMKEHAVSKNENPVNVLEGIVLAELIAYIEETRYDKETIPVFKLSDLTKMYENRLKQLGYIGTKAHSTRLKCRILSALPDLEAHNQGRDVVLVFRSDIGEVLKYATKIDFDDEGMILSKAASIVRRDMLASKSNFNGTFDTECQKDAVPESLTSLVRMILGGSNIKTQSLNIVEAQSTLTISQLLQYNSIVKCRKEHTSTYHSSNREPPLPVYIGILLHAQTRKRGLIDKLNSLGISISYSRVMDISTAMGNSICERFHVENVVCPAQLRHDLFTTAAVDNIDHNPSSTTAQGSLHGTAISLFQHTTAENDGKEREKTFLMDKDQFKKPKLLRQVPIQIEGLHISLNPYVEKFEEELCELLREDNRNRENYKSAGPSCSVVERRLLVGVHNGWTYLEKPETVYLEVYDEATKSLKPSASPNMKRSKRFHASQRSLTSAGSDSGATLLILKNKLDLNELYEDPYCAVIFNLEYVVGFPISEEERKISKSLARSQNRNVTIRWGAWNPFFQPNMTMINVGLHGGPAKCPDDEFVFKMPDTKMQNQDQTRTAGGRLTFHWQARDGSMGLPLGDLSASHHLHLPGSMASVRSTESEGLLLDSPSSRKPPSGKPRYVLSSLCIKHVVREDFKKYFTSLRKIINYFFPQFHRHHAGPMSLQVPPLMSQQHMIQPHMTQPQMAQPQMIQPQMMQPQYGMMQQPYMQQPQMYYSGYGMDMAQMTARSQIATTMAEMQEIQYAPPHAPIMAHPPQPDRQRGLSRAAYAKLYSTNYPKILDRNSEPPEVVDPGKPYPVELEREVQDPLQVNTVVFQFLAFSKMAEEVTSKSGCGTVFFTFQFYRNPQVTTERLILSKPKSDLTQDQRTMPFILQRLEQDGSVNQEVSGFEIKYEMDPIYMKPGENALFLHYLARQVLYIDVWDGDSLLPIGNCAVELKYLLRNGNEAVQSTFELDVITRDYAGDPNLVDGGVGRSGGMQPMGEQPILKGKLHFRMANVGDIIDPKAQIMAPLSVPSKSKVIVSQTAGNCAYPGGSLTTSYSPTKSHGLSPKKKVARAHHLAENNSEVAQLLFSHQDQTVPEKDESHIGNSEKNRKIARMNLIRMQQGIDNKYNTLMTHKTEKQERLRDYKTLEIYRLQTKKDGILNMLSQSLTSDHVIHPTFATTEFFEFVVKNPYNVAQTISVQFNDPDLRVITDAREWRYFKQLNNLQTHIEEGMFATAEKESKYPQLFLRPKETVNIPFKFLSYKADHSVQPQGPSDPFAAPEKRTPQKTKSELTDRFIKVFFRDEDEKAIAIMNLKVDPQPHVVDQTFRFYHPEQSFLKKSIRLPNPNSLPGGQVGGGQSRLYVRCSDPNVITESKPVPSGEPMDVFFKVAVGGSPQIKRFFLSVYGDAFMSTPIQIWQFYVHALQRVDVTCIEGQTNRFNLLLRGTQASRLVQCHSSHPREMQLHPADQFVLAAGAVHELSVAVRPLKEGQKTLYLNVVDCEYHQLIRSWLICVTCQGPMITRAFDVNLPVGGGKGSTKKITYTNPYPHKRIFNLLSNREDLLQFKENSIEIEGGDTHTIGLKFVPIMKPGMAEIMVFINDEEDKNEETFKITAKYV</sequence>
<dbReference type="InterPro" id="IPR029775">
    <property type="entry name" value="NPHP4"/>
</dbReference>
<dbReference type="PANTHER" id="PTHR31043:SF3">
    <property type="entry name" value="NEPHROCYSTIN-4"/>
    <property type="match status" value="1"/>
</dbReference>
<dbReference type="InterPro" id="IPR058687">
    <property type="entry name" value="Ig_NPHP4_1st"/>
</dbReference>
<dbReference type="Pfam" id="PF26190">
    <property type="entry name" value="Ig_NPHP4_1st"/>
    <property type="match status" value="1"/>
</dbReference>
<keyword evidence="9" id="KW-1185">Reference proteome</keyword>
<feature type="domain" description="NPHP4 Ig-like" evidence="6">
    <location>
        <begin position="1501"/>
        <end position="1596"/>
    </location>
</feature>
<feature type="compositionally biased region" description="Basic and acidic residues" evidence="1">
    <location>
        <begin position="1454"/>
        <end position="1464"/>
    </location>
</feature>
<name>A0AA89C3G6_PINIB</name>
<feature type="region of interest" description="Disordered" evidence="1">
    <location>
        <begin position="614"/>
        <end position="638"/>
    </location>
</feature>
<organism evidence="8 9">
    <name type="scientific">Pinctada imbricata</name>
    <name type="common">Atlantic pearl-oyster</name>
    <name type="synonym">Pinctada martensii</name>
    <dbReference type="NCBI Taxonomy" id="66713"/>
    <lineage>
        <taxon>Eukaryota</taxon>
        <taxon>Metazoa</taxon>
        <taxon>Spiralia</taxon>
        <taxon>Lophotrochozoa</taxon>
        <taxon>Mollusca</taxon>
        <taxon>Bivalvia</taxon>
        <taxon>Autobranchia</taxon>
        <taxon>Pteriomorphia</taxon>
        <taxon>Pterioida</taxon>
        <taxon>Pterioidea</taxon>
        <taxon>Pteriidae</taxon>
        <taxon>Pinctada</taxon>
    </lineage>
</organism>
<feature type="domain" description="NPHP4 Ig-like" evidence="5">
    <location>
        <begin position="1697"/>
        <end position="1790"/>
    </location>
</feature>
<dbReference type="InterPro" id="IPR058765">
    <property type="entry name" value="NPHP4_C2-like"/>
</dbReference>
<dbReference type="Pfam" id="PF26173">
    <property type="entry name" value="NPHP4_SK"/>
    <property type="match status" value="1"/>
</dbReference>
<dbReference type="Pfam" id="PF26187">
    <property type="entry name" value="Ig_NPHP4_4th"/>
    <property type="match status" value="1"/>
</dbReference>
<feature type="region of interest" description="Disordered" evidence="1">
    <location>
        <begin position="789"/>
        <end position="808"/>
    </location>
</feature>
<evidence type="ECO:0000259" key="5">
    <source>
        <dbReference type="Pfam" id="PF26187"/>
    </source>
</evidence>
<dbReference type="InterPro" id="IPR058685">
    <property type="entry name" value="Ig_NPHP4_4th"/>
</dbReference>
<evidence type="ECO:0000259" key="3">
    <source>
        <dbReference type="Pfam" id="PF26173"/>
    </source>
</evidence>
<comment type="caution">
    <text evidence="8">The sequence shown here is derived from an EMBL/GenBank/DDBJ whole genome shotgun (WGS) entry which is preliminary data.</text>
</comment>
<dbReference type="GO" id="GO:1904491">
    <property type="term" value="P:protein localization to ciliary transition zone"/>
    <property type="evidence" value="ECO:0007669"/>
    <property type="project" value="TreeGrafter"/>
</dbReference>
<dbReference type="GO" id="GO:0090090">
    <property type="term" value="P:negative regulation of canonical Wnt signaling pathway"/>
    <property type="evidence" value="ECO:0007669"/>
    <property type="project" value="InterPro"/>
</dbReference>
<dbReference type="PANTHER" id="PTHR31043">
    <property type="entry name" value="NEPHROCYSTIN-4"/>
    <property type="match status" value="1"/>
</dbReference>
<feature type="compositionally biased region" description="Basic and acidic residues" evidence="1">
    <location>
        <begin position="106"/>
        <end position="120"/>
    </location>
</feature>
<feature type="region of interest" description="Disordered" evidence="1">
    <location>
        <begin position="106"/>
        <end position="130"/>
    </location>
</feature>
<protein>
    <recommendedName>
        <fullName evidence="10">Nephrocystin-4</fullName>
    </recommendedName>
</protein>
<reference evidence="8" key="1">
    <citation type="submission" date="2019-08" db="EMBL/GenBank/DDBJ databases">
        <title>The improved chromosome-level genome for the pearl oyster Pinctada fucata martensii using PacBio sequencing and Hi-C.</title>
        <authorList>
            <person name="Zheng Z."/>
        </authorList>
    </citation>
    <scope>NUCLEOTIDE SEQUENCE</scope>
    <source>
        <strain evidence="8">ZZ-2019</strain>
        <tissue evidence="8">Adductor muscle</tissue>
    </source>
</reference>
<feature type="domain" description="NPHP4 Ig-like" evidence="2">
    <location>
        <begin position="1608"/>
        <end position="1691"/>
    </location>
</feature>